<dbReference type="AlphaFoldDB" id="A0A0U2BEH6"/>
<accession>A0A0U2BEH6</accession>
<gene>
    <name evidence="1" type="ORF">AAX06_02325</name>
</gene>
<reference evidence="1 2" key="1">
    <citation type="submission" date="2015-05" db="EMBL/GenBank/DDBJ databases">
        <authorList>
            <person name="Dickey A."/>
            <person name="Clawson M."/>
            <person name="Bono J."/>
            <person name="Loy J.D."/>
        </authorList>
    </citation>
    <scope>NUCLEOTIDE SEQUENCE [LARGE SCALE GENOMIC DNA]</scope>
    <source>
        <strain evidence="1 2">22581</strain>
    </source>
</reference>
<dbReference type="Proteomes" id="UP000077465">
    <property type="component" value="Chromosome"/>
</dbReference>
<protein>
    <submittedName>
        <fullName evidence="1">Uncharacterized protein</fullName>
    </submittedName>
</protein>
<sequence length="72" mass="8536">MGELYGGFVKTCHQMVFVAGVLFNYCVKVFFISQKWFTITHNQVLGVIRLRILLKTNTQTKEFSYEPYQYFI</sequence>
<evidence type="ECO:0000313" key="1">
    <source>
        <dbReference type="EMBL" id="AKG07194.1"/>
    </source>
</evidence>
<proteinExistence type="predicted"/>
<evidence type="ECO:0000313" key="2">
    <source>
        <dbReference type="Proteomes" id="UP000077465"/>
    </source>
</evidence>
<name>A0A0U2BEH6_9GAMM</name>
<organism evidence="1 2">
    <name type="scientific">Moraxella bovoculi</name>
    <dbReference type="NCBI Taxonomy" id="386891"/>
    <lineage>
        <taxon>Bacteria</taxon>
        <taxon>Pseudomonadati</taxon>
        <taxon>Pseudomonadota</taxon>
        <taxon>Gammaproteobacteria</taxon>
        <taxon>Moraxellales</taxon>
        <taxon>Moraxellaceae</taxon>
        <taxon>Moraxella</taxon>
    </lineage>
</organism>
<dbReference type="EMBL" id="CP011376">
    <property type="protein sequence ID" value="AKG07194.1"/>
    <property type="molecule type" value="Genomic_DNA"/>
</dbReference>